<protein>
    <recommendedName>
        <fullName evidence="3">Phosphate acetyl/butaryl transferase domain-containing protein</fullName>
    </recommendedName>
</protein>
<dbReference type="PANTHER" id="PTHR43356:SF3">
    <property type="entry name" value="PHOSPHATE ACETYLTRANSFERASE"/>
    <property type="match status" value="1"/>
</dbReference>
<comment type="caution">
    <text evidence="4">The sequence shown here is derived from an EMBL/GenBank/DDBJ whole genome shotgun (WGS) entry which is preliminary data.</text>
</comment>
<gene>
    <name evidence="4" type="ORF">KI387_004254</name>
</gene>
<dbReference type="InterPro" id="IPR042113">
    <property type="entry name" value="P_AcTrfase_dom1"/>
</dbReference>
<dbReference type="EMBL" id="JAHRHJ020000002">
    <property type="protein sequence ID" value="KAH9324076.1"/>
    <property type="molecule type" value="Genomic_DNA"/>
</dbReference>
<feature type="non-terminal residue" evidence="4">
    <location>
        <position position="1"/>
    </location>
</feature>
<dbReference type="AlphaFoldDB" id="A0AA38GJ53"/>
<evidence type="ECO:0000259" key="3">
    <source>
        <dbReference type="Pfam" id="PF01515"/>
    </source>
</evidence>
<reference evidence="4 5" key="1">
    <citation type="journal article" date="2021" name="Nat. Plants">
        <title>The Taxus genome provides insights into paclitaxel biosynthesis.</title>
        <authorList>
            <person name="Xiong X."/>
            <person name="Gou J."/>
            <person name="Liao Q."/>
            <person name="Li Y."/>
            <person name="Zhou Q."/>
            <person name="Bi G."/>
            <person name="Li C."/>
            <person name="Du R."/>
            <person name="Wang X."/>
            <person name="Sun T."/>
            <person name="Guo L."/>
            <person name="Liang H."/>
            <person name="Lu P."/>
            <person name="Wu Y."/>
            <person name="Zhang Z."/>
            <person name="Ro D.K."/>
            <person name="Shang Y."/>
            <person name="Huang S."/>
            <person name="Yan J."/>
        </authorList>
    </citation>
    <scope>NUCLEOTIDE SEQUENCE [LARGE SCALE GENOMIC DNA]</scope>
    <source>
        <strain evidence="4">Ta-2019</strain>
    </source>
</reference>
<name>A0AA38GJ53_TAXCH</name>
<evidence type="ECO:0000256" key="1">
    <source>
        <dbReference type="ARBA" id="ARBA00022679"/>
    </source>
</evidence>
<evidence type="ECO:0000313" key="4">
    <source>
        <dbReference type="EMBL" id="KAH9324076.1"/>
    </source>
</evidence>
<proteinExistence type="predicted"/>
<dbReference type="Gene3D" id="3.40.50.10950">
    <property type="match status" value="1"/>
</dbReference>
<dbReference type="PANTHER" id="PTHR43356">
    <property type="entry name" value="PHOSPHATE ACETYLTRANSFERASE"/>
    <property type="match status" value="1"/>
</dbReference>
<evidence type="ECO:0000256" key="2">
    <source>
        <dbReference type="ARBA" id="ARBA00023315"/>
    </source>
</evidence>
<dbReference type="InterPro" id="IPR042112">
    <property type="entry name" value="P_AcTrfase_dom2"/>
</dbReference>
<feature type="domain" description="Phosphate acetyl/butaryl transferase" evidence="3">
    <location>
        <begin position="1"/>
        <end position="260"/>
    </location>
</feature>
<keyword evidence="5" id="KW-1185">Reference proteome</keyword>
<dbReference type="Proteomes" id="UP000824469">
    <property type="component" value="Unassembled WGS sequence"/>
</dbReference>
<dbReference type="GO" id="GO:0016746">
    <property type="term" value="F:acyltransferase activity"/>
    <property type="evidence" value="ECO:0007669"/>
    <property type="project" value="UniProtKB-KW"/>
</dbReference>
<dbReference type="InterPro" id="IPR002505">
    <property type="entry name" value="PTA_PTB"/>
</dbReference>
<dbReference type="SUPFAM" id="SSF53659">
    <property type="entry name" value="Isocitrate/Isopropylmalate dehydrogenase-like"/>
    <property type="match status" value="1"/>
</dbReference>
<sequence length="260" mass="27855">GEEPRTVQAAGTLLKNKLCNLTLLGDPAKINEFANQFQVDLKCAHIINPLESHLIDKYAAMLYEYRKEKGVTKENAYNLAKDVTYFGTLMVAAGDADGMVSGAIHTTADTIRPALQIIKTEPGLIASSVIFICLKDKVQVFADCAVNVEPTSEELAGIAVASAETAMAFGIKPLVAMLSYATGDSNSGPLVQKVRDAKNIALQLQPNLCIEGPLQYDAAVNLTTAKIKLKEKESTVAGKANILIFPDLNAGNITYKAVQQ</sequence>
<accession>A0AA38GJ53</accession>
<keyword evidence="2" id="KW-0012">Acyltransferase</keyword>
<keyword evidence="1" id="KW-0808">Transferase</keyword>
<dbReference type="Gene3D" id="3.40.50.10750">
    <property type="entry name" value="Isocitrate/Isopropylmalate dehydrogenase-like"/>
    <property type="match status" value="1"/>
</dbReference>
<dbReference type="InterPro" id="IPR050500">
    <property type="entry name" value="Phos_Acetyltrans/Butyryltrans"/>
</dbReference>
<organism evidence="4 5">
    <name type="scientific">Taxus chinensis</name>
    <name type="common">Chinese yew</name>
    <name type="synonym">Taxus wallichiana var. chinensis</name>
    <dbReference type="NCBI Taxonomy" id="29808"/>
    <lineage>
        <taxon>Eukaryota</taxon>
        <taxon>Viridiplantae</taxon>
        <taxon>Streptophyta</taxon>
        <taxon>Embryophyta</taxon>
        <taxon>Tracheophyta</taxon>
        <taxon>Spermatophyta</taxon>
        <taxon>Pinopsida</taxon>
        <taxon>Pinidae</taxon>
        <taxon>Conifers II</taxon>
        <taxon>Cupressales</taxon>
        <taxon>Taxaceae</taxon>
        <taxon>Taxus</taxon>
    </lineage>
</organism>
<dbReference type="Pfam" id="PF01515">
    <property type="entry name" value="PTA_PTB"/>
    <property type="match status" value="1"/>
</dbReference>
<evidence type="ECO:0000313" key="5">
    <source>
        <dbReference type="Proteomes" id="UP000824469"/>
    </source>
</evidence>
<feature type="non-terminal residue" evidence="4">
    <location>
        <position position="260"/>
    </location>
</feature>
<dbReference type="OMA" id="CEYGENG"/>